<dbReference type="NCBIfam" id="TIGR00254">
    <property type="entry name" value="GGDEF"/>
    <property type="match status" value="1"/>
</dbReference>
<feature type="transmembrane region" description="Helical" evidence="3">
    <location>
        <begin position="43"/>
        <end position="63"/>
    </location>
</feature>
<dbReference type="PANTHER" id="PTHR45138">
    <property type="entry name" value="REGULATORY COMPONENTS OF SENSORY TRANSDUCTION SYSTEM"/>
    <property type="match status" value="1"/>
</dbReference>
<dbReference type="PROSITE" id="PS50887">
    <property type="entry name" value="GGDEF"/>
    <property type="match status" value="1"/>
</dbReference>
<reference evidence="6 7" key="1">
    <citation type="submission" date="2020-08" db="EMBL/GenBank/DDBJ databases">
        <title>Genomic Encyclopedia of Type Strains, Phase IV (KMG-IV): sequencing the most valuable type-strain genomes for metagenomic binning, comparative biology and taxonomic classification.</title>
        <authorList>
            <person name="Goeker M."/>
        </authorList>
    </citation>
    <scope>NUCLEOTIDE SEQUENCE [LARGE SCALE GENOMIC DNA]</scope>
    <source>
        <strain evidence="6 7">DSM 27026</strain>
    </source>
</reference>
<dbReference type="Gene3D" id="2.10.70.100">
    <property type="match status" value="1"/>
</dbReference>
<dbReference type="GO" id="GO:1902201">
    <property type="term" value="P:negative regulation of bacterial-type flagellum-dependent cell motility"/>
    <property type="evidence" value="ECO:0007669"/>
    <property type="project" value="TreeGrafter"/>
</dbReference>
<keyword evidence="7" id="KW-1185">Reference proteome</keyword>
<comment type="catalytic activity">
    <reaction evidence="2">
        <text>2 GTP = 3',3'-c-di-GMP + 2 diphosphate</text>
        <dbReference type="Rhea" id="RHEA:24898"/>
        <dbReference type="ChEBI" id="CHEBI:33019"/>
        <dbReference type="ChEBI" id="CHEBI:37565"/>
        <dbReference type="ChEBI" id="CHEBI:58805"/>
        <dbReference type="EC" id="2.7.7.65"/>
    </reaction>
</comment>
<feature type="transmembrane region" description="Helical" evidence="3">
    <location>
        <begin position="69"/>
        <end position="89"/>
    </location>
</feature>
<dbReference type="AlphaFoldDB" id="A0A840VCP8"/>
<dbReference type="Pfam" id="PF08447">
    <property type="entry name" value="PAS_3"/>
    <property type="match status" value="1"/>
</dbReference>
<name>A0A840VCP8_9PROT</name>
<dbReference type="Gene3D" id="3.30.450.20">
    <property type="entry name" value="PAS domain"/>
    <property type="match status" value="1"/>
</dbReference>
<dbReference type="CDD" id="cd00130">
    <property type="entry name" value="PAS"/>
    <property type="match status" value="1"/>
</dbReference>
<evidence type="ECO:0000256" key="2">
    <source>
        <dbReference type="ARBA" id="ARBA00034247"/>
    </source>
</evidence>
<protein>
    <recommendedName>
        <fullName evidence="1">diguanylate cyclase</fullName>
        <ecNumber evidence="1">2.7.7.65</ecNumber>
    </recommendedName>
</protein>
<dbReference type="SUPFAM" id="SSF55785">
    <property type="entry name" value="PYP-like sensor domain (PAS domain)"/>
    <property type="match status" value="1"/>
</dbReference>
<dbReference type="PROSITE" id="PS50113">
    <property type="entry name" value="PAC"/>
    <property type="match status" value="1"/>
</dbReference>
<feature type="domain" description="PAC" evidence="4">
    <location>
        <begin position="193"/>
        <end position="245"/>
    </location>
</feature>
<accession>A0A840VCP8</accession>
<dbReference type="EC" id="2.7.7.65" evidence="1"/>
<dbReference type="GO" id="GO:0052621">
    <property type="term" value="F:diguanylate cyclase activity"/>
    <property type="evidence" value="ECO:0007669"/>
    <property type="project" value="UniProtKB-EC"/>
</dbReference>
<feature type="domain" description="GGDEF" evidence="5">
    <location>
        <begin position="282"/>
        <end position="419"/>
    </location>
</feature>
<dbReference type="InterPro" id="IPR000160">
    <property type="entry name" value="GGDEF_dom"/>
</dbReference>
<proteinExistence type="predicted"/>
<evidence type="ECO:0000256" key="3">
    <source>
        <dbReference type="SAM" id="Phobius"/>
    </source>
</evidence>
<dbReference type="SUPFAM" id="SSF55073">
    <property type="entry name" value="Nucleotide cyclase"/>
    <property type="match status" value="1"/>
</dbReference>
<dbReference type="Proteomes" id="UP000553706">
    <property type="component" value="Unassembled WGS sequence"/>
</dbReference>
<evidence type="ECO:0000259" key="4">
    <source>
        <dbReference type="PROSITE" id="PS50113"/>
    </source>
</evidence>
<dbReference type="InterPro" id="IPR035965">
    <property type="entry name" value="PAS-like_dom_sf"/>
</dbReference>
<dbReference type="Pfam" id="PF00990">
    <property type="entry name" value="GGDEF"/>
    <property type="match status" value="1"/>
</dbReference>
<dbReference type="GO" id="GO:0005886">
    <property type="term" value="C:plasma membrane"/>
    <property type="evidence" value="ECO:0007669"/>
    <property type="project" value="TreeGrafter"/>
</dbReference>
<dbReference type="PANTHER" id="PTHR45138:SF9">
    <property type="entry name" value="DIGUANYLATE CYCLASE DGCM-RELATED"/>
    <property type="match status" value="1"/>
</dbReference>
<dbReference type="EMBL" id="JACHFJ010000002">
    <property type="protein sequence ID" value="MBB5372627.1"/>
    <property type="molecule type" value="Genomic_DNA"/>
</dbReference>
<keyword evidence="3" id="KW-0812">Transmembrane</keyword>
<evidence type="ECO:0000256" key="1">
    <source>
        <dbReference type="ARBA" id="ARBA00012528"/>
    </source>
</evidence>
<dbReference type="InterPro" id="IPR000700">
    <property type="entry name" value="PAS-assoc_C"/>
</dbReference>
<comment type="caution">
    <text evidence="6">The sequence shown here is derived from an EMBL/GenBank/DDBJ whole genome shotgun (WGS) entry which is preliminary data.</text>
</comment>
<dbReference type="GO" id="GO:0043709">
    <property type="term" value="P:cell adhesion involved in single-species biofilm formation"/>
    <property type="evidence" value="ECO:0007669"/>
    <property type="project" value="TreeGrafter"/>
</dbReference>
<evidence type="ECO:0000313" key="7">
    <source>
        <dbReference type="Proteomes" id="UP000553706"/>
    </source>
</evidence>
<dbReference type="SMART" id="SM00267">
    <property type="entry name" value="GGDEF"/>
    <property type="match status" value="1"/>
</dbReference>
<dbReference type="RefSeq" id="WP_183265634.1">
    <property type="nucleotide sequence ID" value="NZ_JACHFJ010000002.1"/>
</dbReference>
<dbReference type="InterPro" id="IPR029787">
    <property type="entry name" value="Nucleotide_cyclase"/>
</dbReference>
<dbReference type="CDD" id="cd01949">
    <property type="entry name" value="GGDEF"/>
    <property type="match status" value="1"/>
</dbReference>
<keyword evidence="3" id="KW-1133">Transmembrane helix</keyword>
<gene>
    <name evidence="6" type="ORF">HNP71_000865</name>
</gene>
<dbReference type="InterPro" id="IPR000014">
    <property type="entry name" value="PAS"/>
</dbReference>
<dbReference type="InterPro" id="IPR013655">
    <property type="entry name" value="PAS_fold_3"/>
</dbReference>
<dbReference type="InterPro" id="IPR043128">
    <property type="entry name" value="Rev_trsase/Diguanyl_cyclase"/>
</dbReference>
<dbReference type="InterPro" id="IPR050469">
    <property type="entry name" value="Diguanylate_Cyclase"/>
</dbReference>
<sequence length="426" mass="46576">MIADTIVDTMAASAFLAMAYVVNDLSTATEDSVVGEQRTTLMIALLSGALVETLAIATAPLCWVELNYMLNFTAALCLLALPAVFWPVARRLREGRAQVLNRRLEARARRAEAAAEEARFWLAKAEQAGHVGHWRLAVPGQTLTWSDEVFRIHGLWHEHYRPRLDSALAAFHPLDGARIGALLREVMEKGGEFDVTAKLRRPDGEIRNVVLRAQALRGRFGDVEAVQGVMVDVTETRRAETHPPAHAGLEDGTVDELTGLLSRKQFDASLGYEFKRAVRSKMPLGLVLIEIDQFARYTARHGRKSADACLRGVGEAVRAVPRRTGDLVARYSKTEIAVLLPLADAAGAECVAQKIAEAVRALALPDDVREGGLLTLSGGAAAFSGPDDLYNPQELTRRATQALADARLFGGDQVCRYRETEFTEKA</sequence>
<dbReference type="Gene3D" id="3.30.70.270">
    <property type="match status" value="1"/>
</dbReference>
<organism evidence="6 7">
    <name type="scientific">Acidocella aromatica</name>
    <dbReference type="NCBI Taxonomy" id="1303579"/>
    <lineage>
        <taxon>Bacteria</taxon>
        <taxon>Pseudomonadati</taxon>
        <taxon>Pseudomonadota</taxon>
        <taxon>Alphaproteobacteria</taxon>
        <taxon>Acetobacterales</taxon>
        <taxon>Acidocellaceae</taxon>
        <taxon>Acidocella</taxon>
    </lineage>
</organism>
<keyword evidence="3" id="KW-0472">Membrane</keyword>
<evidence type="ECO:0000259" key="5">
    <source>
        <dbReference type="PROSITE" id="PS50887"/>
    </source>
</evidence>
<evidence type="ECO:0000313" key="6">
    <source>
        <dbReference type="EMBL" id="MBB5372627.1"/>
    </source>
</evidence>